<proteinExistence type="predicted"/>
<dbReference type="VEuPathDB" id="FungiDB:F4678DRAFT_463525"/>
<accession>A0A9W8NEG6</accession>
<gene>
    <name evidence="2" type="ORF">NPX13_g5637</name>
</gene>
<dbReference type="SUPFAM" id="SSF110857">
    <property type="entry name" value="Gamma-glutamyl cyclotransferase-like"/>
    <property type="match status" value="1"/>
</dbReference>
<dbReference type="Proteomes" id="UP001148614">
    <property type="component" value="Unassembled WGS sequence"/>
</dbReference>
<dbReference type="Pfam" id="PF06094">
    <property type="entry name" value="GGACT"/>
    <property type="match status" value="1"/>
</dbReference>
<evidence type="ECO:0000313" key="3">
    <source>
        <dbReference type="Proteomes" id="UP001148614"/>
    </source>
</evidence>
<organism evidence="2 3">
    <name type="scientific">Xylaria arbuscula</name>
    <dbReference type="NCBI Taxonomy" id="114810"/>
    <lineage>
        <taxon>Eukaryota</taxon>
        <taxon>Fungi</taxon>
        <taxon>Dikarya</taxon>
        <taxon>Ascomycota</taxon>
        <taxon>Pezizomycotina</taxon>
        <taxon>Sordariomycetes</taxon>
        <taxon>Xylariomycetidae</taxon>
        <taxon>Xylariales</taxon>
        <taxon>Xylariaceae</taxon>
        <taxon>Xylaria</taxon>
    </lineage>
</organism>
<dbReference type="InterPro" id="IPR009288">
    <property type="entry name" value="AIG2-like_dom"/>
</dbReference>
<feature type="domain" description="Gamma-glutamylcyclotransferase AIG2-like" evidence="1">
    <location>
        <begin position="154"/>
        <end position="263"/>
    </location>
</feature>
<dbReference type="Gene3D" id="3.10.490.10">
    <property type="entry name" value="Gamma-glutamyl cyclotransferase-like"/>
    <property type="match status" value="1"/>
</dbReference>
<dbReference type="CDD" id="cd06661">
    <property type="entry name" value="GGCT_like"/>
    <property type="match status" value="1"/>
</dbReference>
<name>A0A9W8NEG6_9PEZI</name>
<evidence type="ECO:0000313" key="2">
    <source>
        <dbReference type="EMBL" id="KAJ3570713.1"/>
    </source>
</evidence>
<comment type="caution">
    <text evidence="2">The sequence shown here is derived from an EMBL/GenBank/DDBJ whole genome shotgun (WGS) entry which is preliminary data.</text>
</comment>
<protein>
    <recommendedName>
        <fullName evidence="1">Gamma-glutamylcyclotransferase AIG2-like domain-containing protein</fullName>
    </recommendedName>
</protein>
<dbReference type="EMBL" id="JANPWZ010000906">
    <property type="protein sequence ID" value="KAJ3570713.1"/>
    <property type="molecule type" value="Genomic_DNA"/>
</dbReference>
<reference evidence="2" key="1">
    <citation type="submission" date="2022-07" db="EMBL/GenBank/DDBJ databases">
        <title>Genome Sequence of Xylaria arbuscula.</title>
        <authorList>
            <person name="Buettner E."/>
        </authorList>
    </citation>
    <scope>NUCLEOTIDE SEQUENCE</scope>
    <source>
        <strain evidence="2">VT107</strain>
    </source>
</reference>
<dbReference type="AlphaFoldDB" id="A0A9W8NEG6"/>
<dbReference type="InterPro" id="IPR036568">
    <property type="entry name" value="GGCT-like_sf"/>
</dbReference>
<evidence type="ECO:0000259" key="1">
    <source>
        <dbReference type="Pfam" id="PF06094"/>
    </source>
</evidence>
<dbReference type="InterPro" id="IPR013024">
    <property type="entry name" value="GGCT-like"/>
</dbReference>
<keyword evidence="3" id="KW-1185">Reference proteome</keyword>
<sequence length="285" mass="31778">MPPSNSQEALHITQVSPAKPSNLTHTNLDFYFYFIKKALTYILSQQVPSATKIASAILYPHATNTTNQTTMPNSTEDQLRVLMEPSLPPIEVMAPDSVLNQKTADEHNATILEVRGWRTTATGDRLLDLATSALFYNCIFNAPDILTSWTPFYFFFYGTLQVPHVLQTVCRLSPAQYNVNPLCPGAQLMGWRVMMWGQFPALVPANADDDPVPGKVWKCEDPMHLRRLCGYEGTAYRMAYCTIRVPAADGSGRVETIYRARTFVSAVPDDLEEGSFNLAPYGPDC</sequence>